<name>A0A0P9YH53_PSEA0</name>
<dbReference type="PATRIC" id="fig|251724.3.peg.5390"/>
<dbReference type="Proteomes" id="UP000270873">
    <property type="component" value="Unassembled WGS sequence"/>
</dbReference>
<dbReference type="EMBL" id="RBSP01000674">
    <property type="protein sequence ID" value="RMS44506.1"/>
    <property type="molecule type" value="Genomic_DNA"/>
</dbReference>
<dbReference type="Proteomes" id="UP000050469">
    <property type="component" value="Unassembled WGS sequence"/>
</dbReference>
<evidence type="ECO:0000313" key="3">
    <source>
        <dbReference type="Proteomes" id="UP000050469"/>
    </source>
</evidence>
<dbReference type="AlphaFoldDB" id="A0A0P9YH53"/>
<accession>A0A0P9YH53</accession>
<reference evidence="1 3" key="1">
    <citation type="submission" date="2015-09" db="EMBL/GenBank/DDBJ databases">
        <title>Genome announcement of multiple Pseudomonas syringae strains.</title>
        <authorList>
            <person name="Thakur S."/>
            <person name="Wang P.W."/>
            <person name="Gong Y."/>
            <person name="Weir B.S."/>
            <person name="Guttman D.S."/>
        </authorList>
    </citation>
    <scope>NUCLEOTIDE SEQUENCE [LARGE SCALE GENOMIC DNA]</scope>
    <source>
        <strain evidence="1 3">ICMP7840</strain>
    </source>
</reference>
<protein>
    <submittedName>
        <fullName evidence="1">Uncharacterized protein</fullName>
    </submittedName>
</protein>
<evidence type="ECO:0000313" key="2">
    <source>
        <dbReference type="EMBL" id="RMS44506.1"/>
    </source>
</evidence>
<reference evidence="2 4" key="2">
    <citation type="submission" date="2018-08" db="EMBL/GenBank/DDBJ databases">
        <title>Recombination of ecologically and evolutionarily significant loci maintains genetic cohesion in the Pseudomonas syringae species complex.</title>
        <authorList>
            <person name="Dillon M."/>
            <person name="Thakur S."/>
            <person name="Almeida R.N.D."/>
            <person name="Weir B.S."/>
            <person name="Guttman D.S."/>
        </authorList>
    </citation>
    <scope>NUCLEOTIDE SEQUENCE [LARGE SCALE GENOMIC DNA]</scope>
    <source>
        <strain evidence="2 4">ICMP 7847</strain>
    </source>
</reference>
<proteinExistence type="predicted"/>
<evidence type="ECO:0000313" key="1">
    <source>
        <dbReference type="EMBL" id="KPX76933.1"/>
    </source>
</evidence>
<gene>
    <name evidence="1" type="ORF">ALO53_102951</name>
    <name evidence="2" type="ORF">ALP66_103225</name>
</gene>
<dbReference type="EMBL" id="LJQO01000141">
    <property type="protein sequence ID" value="KPX76933.1"/>
    <property type="molecule type" value="Genomic_DNA"/>
</dbReference>
<comment type="caution">
    <text evidence="1">The sequence shown here is derived from an EMBL/GenBank/DDBJ whole genome shotgun (WGS) entry which is preliminary data.</text>
</comment>
<organism evidence="1 3">
    <name type="scientific">Pseudomonas amygdali pv. photiniae</name>
    <dbReference type="NCBI Taxonomy" id="251724"/>
    <lineage>
        <taxon>Bacteria</taxon>
        <taxon>Pseudomonadati</taxon>
        <taxon>Pseudomonadota</taxon>
        <taxon>Gammaproteobacteria</taxon>
        <taxon>Pseudomonadales</taxon>
        <taxon>Pseudomonadaceae</taxon>
        <taxon>Pseudomonas</taxon>
        <taxon>Pseudomonas amygdali</taxon>
    </lineage>
</organism>
<sequence length="62" mass="6893">MQIEPCFKKACAGYPTENDNQDIFLSSLACQRNKIAFSLSGPMPCESLHALVLLRYGCIRAQ</sequence>
<evidence type="ECO:0000313" key="4">
    <source>
        <dbReference type="Proteomes" id="UP000270873"/>
    </source>
</evidence>